<dbReference type="Gene3D" id="2.130.10.10">
    <property type="entry name" value="YVTN repeat-like/Quinoprotein amine dehydrogenase"/>
    <property type="match status" value="2"/>
</dbReference>
<evidence type="ECO:0000259" key="5">
    <source>
        <dbReference type="Pfam" id="PF25171"/>
    </source>
</evidence>
<dbReference type="PROSITE" id="PS50294">
    <property type="entry name" value="WD_REPEATS_REGION"/>
    <property type="match status" value="2"/>
</dbReference>
<dbReference type="GO" id="GO:0006364">
    <property type="term" value="P:rRNA processing"/>
    <property type="evidence" value="ECO:0007669"/>
    <property type="project" value="InterPro"/>
</dbReference>
<keyword evidence="2" id="KW-0677">Repeat</keyword>
<reference evidence="6 7" key="1">
    <citation type="journal article" date="2018" name="New Phytol.">
        <title>Phylogenomics of Endogonaceae and evolution of mycorrhizas within Mucoromycota.</title>
        <authorList>
            <person name="Chang Y."/>
            <person name="Desiro A."/>
            <person name="Na H."/>
            <person name="Sandor L."/>
            <person name="Lipzen A."/>
            <person name="Clum A."/>
            <person name="Barry K."/>
            <person name="Grigoriev I.V."/>
            <person name="Martin F.M."/>
            <person name="Stajich J.E."/>
            <person name="Smith M.E."/>
            <person name="Bonito G."/>
            <person name="Spatafora J.W."/>
        </authorList>
    </citation>
    <scope>NUCLEOTIDE SEQUENCE [LARGE SCALE GENOMIC DNA]</scope>
    <source>
        <strain evidence="6 7">GMNB39</strain>
    </source>
</reference>
<dbReference type="SUPFAM" id="SSF50978">
    <property type="entry name" value="WD40 repeat-like"/>
    <property type="match status" value="2"/>
</dbReference>
<keyword evidence="7" id="KW-1185">Reference proteome</keyword>
<dbReference type="InterPro" id="IPR015943">
    <property type="entry name" value="WD40/YVTN_repeat-like_dom_sf"/>
</dbReference>
<dbReference type="PANTHER" id="PTHR22840:SF12">
    <property type="entry name" value="WD REPEAT-CONTAINING PROTEIN 36"/>
    <property type="match status" value="1"/>
</dbReference>
<dbReference type="GO" id="GO:0032040">
    <property type="term" value="C:small-subunit processome"/>
    <property type="evidence" value="ECO:0007669"/>
    <property type="project" value="InterPro"/>
</dbReference>
<evidence type="ECO:0000313" key="7">
    <source>
        <dbReference type="Proteomes" id="UP000268093"/>
    </source>
</evidence>
<dbReference type="SMART" id="SM00320">
    <property type="entry name" value="WD40"/>
    <property type="match status" value="11"/>
</dbReference>
<dbReference type="InterPro" id="IPR059157">
    <property type="entry name" value="WDR36-Utp21_N"/>
</dbReference>
<comment type="caution">
    <text evidence="6">The sequence shown here is derived from an EMBL/GenBank/DDBJ whole genome shotgun (WGS) entry which is preliminary data.</text>
</comment>
<dbReference type="InterPro" id="IPR019775">
    <property type="entry name" value="WD40_repeat_CS"/>
</dbReference>
<dbReference type="PRINTS" id="PR00320">
    <property type="entry name" value="GPROTEINBRPT"/>
</dbReference>
<keyword evidence="1 3" id="KW-0853">WD repeat</keyword>
<name>A0A433DDG7_9FUNG</name>
<feature type="repeat" description="WD" evidence="3">
    <location>
        <begin position="578"/>
        <end position="619"/>
    </location>
</feature>
<dbReference type="EMBL" id="RBNI01002818">
    <property type="protein sequence ID" value="RUP48892.1"/>
    <property type="molecule type" value="Genomic_DNA"/>
</dbReference>
<feature type="repeat" description="WD" evidence="3">
    <location>
        <begin position="495"/>
        <end position="536"/>
    </location>
</feature>
<dbReference type="PANTHER" id="PTHR22840">
    <property type="entry name" value="WD REPEAT-CONTAINING PROTEIN 36"/>
    <property type="match status" value="1"/>
</dbReference>
<feature type="domain" description="WDR36/Utp21 C-terminal" evidence="4">
    <location>
        <begin position="713"/>
        <end position="914"/>
    </location>
</feature>
<dbReference type="PROSITE" id="PS50082">
    <property type="entry name" value="WD_REPEATS_2"/>
    <property type="match status" value="3"/>
</dbReference>
<evidence type="ECO:0000313" key="6">
    <source>
        <dbReference type="EMBL" id="RUP48892.1"/>
    </source>
</evidence>
<dbReference type="Proteomes" id="UP000268093">
    <property type="component" value="Unassembled WGS sequence"/>
</dbReference>
<evidence type="ECO:0000256" key="1">
    <source>
        <dbReference type="ARBA" id="ARBA00022574"/>
    </source>
</evidence>
<dbReference type="PROSITE" id="PS00678">
    <property type="entry name" value="WD_REPEATS_1"/>
    <property type="match status" value="2"/>
</dbReference>
<gene>
    <name evidence="6" type="ORF">BC936DRAFT_143726</name>
</gene>
<accession>A0A433DDG7</accession>
<organism evidence="6 7">
    <name type="scientific">Jimgerdemannia flammicorona</name>
    <dbReference type="NCBI Taxonomy" id="994334"/>
    <lineage>
        <taxon>Eukaryota</taxon>
        <taxon>Fungi</taxon>
        <taxon>Fungi incertae sedis</taxon>
        <taxon>Mucoromycota</taxon>
        <taxon>Mucoromycotina</taxon>
        <taxon>Endogonomycetes</taxon>
        <taxon>Endogonales</taxon>
        <taxon>Endogonaceae</taxon>
        <taxon>Jimgerdemannia</taxon>
    </lineage>
</organism>
<dbReference type="InterPro" id="IPR001680">
    <property type="entry name" value="WD40_rpt"/>
</dbReference>
<dbReference type="InterPro" id="IPR036322">
    <property type="entry name" value="WD40_repeat_dom_sf"/>
</dbReference>
<evidence type="ECO:0000259" key="4">
    <source>
        <dbReference type="Pfam" id="PF04192"/>
    </source>
</evidence>
<dbReference type="Pfam" id="PF25168">
    <property type="entry name" value="Beta-prop_WDR36-Utp21_2nd"/>
    <property type="match status" value="1"/>
</dbReference>
<dbReference type="GO" id="GO:0034388">
    <property type="term" value="C:Pwp2p-containing subcomplex of 90S preribosome"/>
    <property type="evidence" value="ECO:0007669"/>
    <property type="project" value="TreeGrafter"/>
</dbReference>
<dbReference type="AlphaFoldDB" id="A0A433DDG7"/>
<protein>
    <submittedName>
        <fullName evidence="6">Utp21 specific WD40 associated putative domain-containing protein</fullName>
    </submittedName>
</protein>
<evidence type="ECO:0000256" key="3">
    <source>
        <dbReference type="PROSITE-ProRule" id="PRU00221"/>
    </source>
</evidence>
<sequence>MVAEHTDAPSKRAKVQATPQQPRIFQPYRAIGYVTNDLPFVIHSKGQQYFLTTCVGLNYQIYNVAKMNLLFVGPQTKKPITAIASSGNLTFTACGNDVIVFKRSKEVDQFDENACLVLPLIFAPLHLCTFAPTTKVSRITNQDPYTIFHLTVFGSHVIALCDDNTLKMWNYTTGELYTELEFDESFTVSTLLHPSTYLNKVLIGSLQGVMQIWNVRTSTLVYTFNSVGSPITSLMQSPVVDVVAIGLLDGNIQIHNIKVDQVIMMVKQEDRVTATSFRTDGQHIMASANMHGDIALWDLDKRKLVHVMKGAHDGLIPSIQFLNGQPILISSGADNSVKQWLFDSLDGLPRLLKWRGGHHAPPHKIRYYGDDGRFILSTARDRSMRAFSTVRDSQRSLSKKSKLLNLKVDDLKLPQVTYFSASKAKQKDWDNILTCHLNETAARTWSYQRKALGKHVLASKDQSQIKVVAISTCGNFGIIGSAAGGIDMFNMQSGLHRHTKAVTGLATDNLNRTLISGSIDATIRIWDFQSARLIHSIQLPSSVTSIIFQHESDLLGVASDDLCIRIIDVETQKIVREFWGHMNRVTDMTFSPDGRWIISSSLDSTIRTWDLPSGNLVDSFKVDSVATSVTFSPTGDFLATAHVDNVGICLWANRTQFENVSLRSIGDDEIASVKLPTASGMGDEEADAYHHLAHQTPDDGEVTDLLGTSEISEQLTEKMITLSLLPRSKWQNLLSLDTIKKRNKPKEAPKAPEKAPFFLPTLPGVDPKFVAAENAVNFAQSKIVQLGALRPQTEFKNLLKESHEKRDYTAFFNYLESLNPSAIDFEIRSMSLEDDLSELQYFLEALESQLKTRRKFELVQAYLNVFLNVHGDLIVANPGSLQPRLEAILQTHRHEFERLSEQIHYGLCLIGFARNG</sequence>
<feature type="domain" description="WDR36/Utp21 N-terminal" evidence="5">
    <location>
        <begin position="52"/>
        <end position="343"/>
    </location>
</feature>
<proteinExistence type="predicted"/>
<dbReference type="InterPro" id="IPR007319">
    <property type="entry name" value="WDR36/Utp21_C"/>
</dbReference>
<dbReference type="Pfam" id="PF04192">
    <property type="entry name" value="Utp21"/>
    <property type="match status" value="1"/>
</dbReference>
<dbReference type="Pfam" id="PF25171">
    <property type="entry name" value="Beta-prop_WDR36-Utp21_1st"/>
    <property type="match status" value="1"/>
</dbReference>
<evidence type="ECO:0000256" key="2">
    <source>
        <dbReference type="ARBA" id="ARBA00022737"/>
    </source>
</evidence>
<dbReference type="OrthoDB" id="10250769at2759"/>
<feature type="repeat" description="WD" evidence="3">
    <location>
        <begin position="309"/>
        <end position="340"/>
    </location>
</feature>
<dbReference type="InterPro" id="IPR020472">
    <property type="entry name" value="WD40_PAC1"/>
</dbReference>